<proteinExistence type="predicted"/>
<gene>
    <name evidence="2" type="ORF">F7725_008108</name>
</gene>
<sequence length="215" mass="24081">MQQTTVYFVFVIVCQVLALYDCPQAYSFIAGGEAGLERFSLLITLQSLHLSVLQPELMERSADGHTAGCQLCSVQSDNTAQCTSSLFPRKWTAGILYCREDRCLHVYCFIPHQEEKFSLRVLGNRAVTMEARGKEQQAYWRQNRLAGYQFSEDERRLESVAVRCNHPGHLQSCNMSLCTHISLHQCLDQNAFIGSVYSPAGAVSIQTISNSMSVA</sequence>
<feature type="chain" id="PRO_5029856450" evidence="1">
    <location>
        <begin position="19"/>
        <end position="215"/>
    </location>
</feature>
<dbReference type="OrthoDB" id="10592524at2759"/>
<feature type="non-terminal residue" evidence="2">
    <location>
        <position position="215"/>
    </location>
</feature>
<comment type="caution">
    <text evidence="2">The sequence shown here is derived from an EMBL/GenBank/DDBJ whole genome shotgun (WGS) entry which is preliminary data.</text>
</comment>
<keyword evidence="1" id="KW-0732">Signal</keyword>
<protein>
    <submittedName>
        <fullName evidence="2">Uncharacterized protein</fullName>
    </submittedName>
</protein>
<dbReference type="EMBL" id="JAAKFY010000015">
    <property type="protein sequence ID" value="KAF3844945.1"/>
    <property type="molecule type" value="Genomic_DNA"/>
</dbReference>
<name>A0A7J5Y683_DISMA</name>
<organism evidence="2 3">
    <name type="scientific">Dissostichus mawsoni</name>
    <name type="common">Antarctic cod</name>
    <dbReference type="NCBI Taxonomy" id="36200"/>
    <lineage>
        <taxon>Eukaryota</taxon>
        <taxon>Metazoa</taxon>
        <taxon>Chordata</taxon>
        <taxon>Craniata</taxon>
        <taxon>Vertebrata</taxon>
        <taxon>Euteleostomi</taxon>
        <taxon>Actinopterygii</taxon>
        <taxon>Neopterygii</taxon>
        <taxon>Teleostei</taxon>
        <taxon>Neoteleostei</taxon>
        <taxon>Acanthomorphata</taxon>
        <taxon>Eupercaria</taxon>
        <taxon>Perciformes</taxon>
        <taxon>Notothenioidei</taxon>
        <taxon>Nototheniidae</taxon>
        <taxon>Dissostichus</taxon>
    </lineage>
</organism>
<dbReference type="Proteomes" id="UP000518266">
    <property type="component" value="Unassembled WGS sequence"/>
</dbReference>
<evidence type="ECO:0000313" key="3">
    <source>
        <dbReference type="Proteomes" id="UP000518266"/>
    </source>
</evidence>
<dbReference type="AlphaFoldDB" id="A0A7J5Y683"/>
<accession>A0A7J5Y683</accession>
<feature type="signal peptide" evidence="1">
    <location>
        <begin position="1"/>
        <end position="18"/>
    </location>
</feature>
<reference evidence="2 3" key="1">
    <citation type="submission" date="2020-03" db="EMBL/GenBank/DDBJ databases">
        <title>Dissostichus mawsoni Genome sequencing and assembly.</title>
        <authorList>
            <person name="Park H."/>
        </authorList>
    </citation>
    <scope>NUCLEOTIDE SEQUENCE [LARGE SCALE GENOMIC DNA]</scope>
    <source>
        <strain evidence="2">DM0001</strain>
        <tissue evidence="2">Muscle</tissue>
    </source>
</reference>
<evidence type="ECO:0000313" key="2">
    <source>
        <dbReference type="EMBL" id="KAF3844945.1"/>
    </source>
</evidence>
<evidence type="ECO:0000256" key="1">
    <source>
        <dbReference type="SAM" id="SignalP"/>
    </source>
</evidence>
<keyword evidence="3" id="KW-1185">Reference proteome</keyword>